<evidence type="ECO:0000313" key="2">
    <source>
        <dbReference type="Proteomes" id="UP000748308"/>
    </source>
</evidence>
<dbReference type="Proteomes" id="UP000748308">
    <property type="component" value="Unassembled WGS sequence"/>
</dbReference>
<accession>A0A937XEJ5</accession>
<feature type="non-terminal residue" evidence="1">
    <location>
        <position position="126"/>
    </location>
</feature>
<sequence length="126" mass="14751">MTLDGRLGVDLYFVDERGDPREVLEPWFAVEFAPQEMTASDGTIRPQMKPIGFLLTEFTAERVGVGADATSVERRLVQKERRLLNELANRYLSEPGQELPGTAPKYLRWHRQKPDPWDRYRDFRRE</sequence>
<dbReference type="AlphaFoldDB" id="A0A937XEJ5"/>
<gene>
    <name evidence="1" type="ORF">FJY75_13315</name>
</gene>
<organism evidence="1 2">
    <name type="scientific">Eiseniibacteriota bacterium</name>
    <dbReference type="NCBI Taxonomy" id="2212470"/>
    <lineage>
        <taxon>Bacteria</taxon>
        <taxon>Candidatus Eiseniibacteriota</taxon>
    </lineage>
</organism>
<evidence type="ECO:0000313" key="1">
    <source>
        <dbReference type="EMBL" id="MBM3318822.1"/>
    </source>
</evidence>
<reference evidence="1" key="1">
    <citation type="submission" date="2019-03" db="EMBL/GenBank/DDBJ databases">
        <title>Lake Tanganyika Metagenome-Assembled Genomes (MAGs).</title>
        <authorList>
            <person name="Tran P."/>
        </authorList>
    </citation>
    <scope>NUCLEOTIDE SEQUENCE</scope>
    <source>
        <strain evidence="1">M_DeepCast_400m_m2_100</strain>
    </source>
</reference>
<dbReference type="EMBL" id="VGIY01000501">
    <property type="protein sequence ID" value="MBM3318822.1"/>
    <property type="molecule type" value="Genomic_DNA"/>
</dbReference>
<protein>
    <submittedName>
        <fullName evidence="1">Uncharacterized protein</fullName>
    </submittedName>
</protein>
<name>A0A937XEJ5_UNCEI</name>
<comment type="caution">
    <text evidence="1">The sequence shown here is derived from an EMBL/GenBank/DDBJ whole genome shotgun (WGS) entry which is preliminary data.</text>
</comment>
<proteinExistence type="predicted"/>